<feature type="region of interest" description="Disordered" evidence="1">
    <location>
        <begin position="39"/>
        <end position="65"/>
    </location>
</feature>
<evidence type="ECO:0000259" key="2">
    <source>
        <dbReference type="Pfam" id="PF13518"/>
    </source>
</evidence>
<evidence type="ECO:0000313" key="4">
    <source>
        <dbReference type="Proteomes" id="UP000235703"/>
    </source>
</evidence>
<protein>
    <recommendedName>
        <fullName evidence="2">Insertion element IS150 protein InsJ-like helix-turn-helix domain-containing protein</fullName>
    </recommendedName>
</protein>
<dbReference type="InterPro" id="IPR055247">
    <property type="entry name" value="InsJ-like_HTH"/>
</dbReference>
<feature type="domain" description="Insertion element IS150 protein InsJ-like helix-turn-helix" evidence="2">
    <location>
        <begin position="14"/>
        <end position="54"/>
    </location>
</feature>
<reference evidence="3 4" key="1">
    <citation type="submission" date="2017-09" db="EMBL/GenBank/DDBJ databases">
        <title>Bacterial strain isolated from the female urinary microbiota.</title>
        <authorList>
            <person name="Thomas-White K."/>
            <person name="Kumar N."/>
            <person name="Forster S."/>
            <person name="Putonti C."/>
            <person name="Lawley T."/>
            <person name="Wolfe A.J."/>
        </authorList>
    </citation>
    <scope>NUCLEOTIDE SEQUENCE [LARGE SCALE GENOMIC DNA]</scope>
    <source>
        <strain evidence="3 4">UMB0680</strain>
    </source>
</reference>
<name>A0A2N6PJP1_9MICO</name>
<evidence type="ECO:0000256" key="1">
    <source>
        <dbReference type="SAM" id="MobiDB-lite"/>
    </source>
</evidence>
<comment type="caution">
    <text evidence="3">The sequence shown here is derived from an EMBL/GenBank/DDBJ whole genome shotgun (WGS) entry which is preliminary data.</text>
</comment>
<proteinExistence type="predicted"/>
<dbReference type="EMBL" id="PNFZ01000002">
    <property type="protein sequence ID" value="PMB98912.1"/>
    <property type="molecule type" value="Genomic_DNA"/>
</dbReference>
<dbReference type="InterPro" id="IPR009057">
    <property type="entry name" value="Homeodomain-like_sf"/>
</dbReference>
<dbReference type="OrthoDB" id="52928at2"/>
<accession>A0A2N6PJP1</accession>
<sequence>MTIVGGRRLGLGVDHGWPQRRAAERFQVSPATVSRWVSRHRAGTGLADRSSRPHHSPNRLSARTD</sequence>
<evidence type="ECO:0000313" key="3">
    <source>
        <dbReference type="EMBL" id="PMB98912.1"/>
    </source>
</evidence>
<dbReference type="Pfam" id="PF13518">
    <property type="entry name" value="HTH_28"/>
    <property type="match status" value="1"/>
</dbReference>
<organism evidence="3 4">
    <name type="scientific">Brevibacterium luteolum</name>
    <dbReference type="NCBI Taxonomy" id="199591"/>
    <lineage>
        <taxon>Bacteria</taxon>
        <taxon>Bacillati</taxon>
        <taxon>Actinomycetota</taxon>
        <taxon>Actinomycetes</taxon>
        <taxon>Micrococcales</taxon>
        <taxon>Brevibacteriaceae</taxon>
        <taxon>Brevibacterium</taxon>
    </lineage>
</organism>
<gene>
    <name evidence="3" type="ORF">CJ198_06400</name>
</gene>
<dbReference type="Proteomes" id="UP000235703">
    <property type="component" value="Unassembled WGS sequence"/>
</dbReference>
<keyword evidence="4" id="KW-1185">Reference proteome</keyword>
<dbReference type="AlphaFoldDB" id="A0A2N6PJP1"/>
<dbReference type="SUPFAM" id="SSF46689">
    <property type="entry name" value="Homeodomain-like"/>
    <property type="match status" value="1"/>
</dbReference>